<dbReference type="GO" id="GO:0045732">
    <property type="term" value="P:positive regulation of protein catabolic process"/>
    <property type="evidence" value="ECO:0007669"/>
    <property type="project" value="TreeGrafter"/>
</dbReference>
<dbReference type="GO" id="GO:0005737">
    <property type="term" value="C:cytoplasm"/>
    <property type="evidence" value="ECO:0007669"/>
    <property type="project" value="TreeGrafter"/>
</dbReference>
<dbReference type="EMBL" id="CAJNOT010001369">
    <property type="protein sequence ID" value="CAF1189104.1"/>
    <property type="molecule type" value="Genomic_DNA"/>
</dbReference>
<comment type="similarity">
    <text evidence="1">Belongs to the ODC antizyme family.</text>
</comment>
<gene>
    <name evidence="4" type="ORF">ZHD862_LOCUS22199</name>
</gene>
<evidence type="ECO:0000313" key="5">
    <source>
        <dbReference type="Proteomes" id="UP000663864"/>
    </source>
</evidence>
<sequence>MPCIEIQSSSDVMNPAAVLTPKVSAEGGSVGRRVLASRHTSSPIQSLEISQKFANDNNIFDGDEILKKRNEELKEFIDEHNLLWSIKLRSDSLYVELPQQLNDGSKEMFVSLLEFADDVLRCKHVIVCFNKTRSDRAALVKTFMFLGFHVLSLDNTLMASNDKQEDQLYMQQINFFLSFSDQTSNALRSLCLTFIHLSYFVSDKIRNKRWIKQYPKIKSFIIKFDELISQIRSYQEKSNQIKINEPLSIKNFCKNNELNDNFIYSQLLNDYLLQIKSISNRQNELISLCKDEYKENGNELNIIGEFENDCPSNRTLRIVR</sequence>
<dbReference type="GO" id="GO:0005634">
    <property type="term" value="C:nucleus"/>
    <property type="evidence" value="ECO:0007669"/>
    <property type="project" value="TreeGrafter"/>
</dbReference>
<protein>
    <recommendedName>
        <fullName evidence="2">Ornithine decarboxylase antizyme</fullName>
    </recommendedName>
</protein>
<evidence type="ECO:0000256" key="1">
    <source>
        <dbReference type="ARBA" id="ARBA00008796"/>
    </source>
</evidence>
<proteinExistence type="inferred from homology"/>
<dbReference type="PANTHER" id="PTHR10279">
    <property type="entry name" value="ORNITHINE DECARBOXYLASE ANTIZYME"/>
    <property type="match status" value="1"/>
</dbReference>
<dbReference type="Gene3D" id="3.40.630.60">
    <property type="match status" value="1"/>
</dbReference>
<accession>A0A814VJJ4</accession>
<keyword evidence="3" id="KW-0688">Ribosomal frameshifting</keyword>
<name>A0A814VJJ4_9BILA</name>
<dbReference type="InterPro" id="IPR002993">
    <property type="entry name" value="ODC_AZ"/>
</dbReference>
<reference evidence="4" key="1">
    <citation type="submission" date="2021-02" db="EMBL/GenBank/DDBJ databases">
        <authorList>
            <person name="Nowell W R."/>
        </authorList>
    </citation>
    <scope>NUCLEOTIDE SEQUENCE</scope>
</reference>
<dbReference type="GO" id="GO:0075523">
    <property type="term" value="P:viral translational frameshifting"/>
    <property type="evidence" value="ECO:0007669"/>
    <property type="project" value="UniProtKB-KW"/>
</dbReference>
<dbReference type="InterPro" id="IPR016181">
    <property type="entry name" value="Acyl_CoA_acyltransferase"/>
</dbReference>
<dbReference type="Pfam" id="PF02100">
    <property type="entry name" value="ODC_AZ"/>
    <property type="match status" value="1"/>
</dbReference>
<dbReference type="InterPro" id="IPR038581">
    <property type="entry name" value="ODC_AZ_sf"/>
</dbReference>
<evidence type="ECO:0000256" key="2">
    <source>
        <dbReference type="ARBA" id="ARBA00017712"/>
    </source>
</evidence>
<comment type="caution">
    <text evidence="4">The sequence shown here is derived from an EMBL/GenBank/DDBJ whole genome shotgun (WGS) entry which is preliminary data.</text>
</comment>
<organism evidence="4 5">
    <name type="scientific">Rotaria sordida</name>
    <dbReference type="NCBI Taxonomy" id="392033"/>
    <lineage>
        <taxon>Eukaryota</taxon>
        <taxon>Metazoa</taxon>
        <taxon>Spiralia</taxon>
        <taxon>Gnathifera</taxon>
        <taxon>Rotifera</taxon>
        <taxon>Eurotatoria</taxon>
        <taxon>Bdelloidea</taxon>
        <taxon>Philodinida</taxon>
        <taxon>Philodinidae</taxon>
        <taxon>Rotaria</taxon>
    </lineage>
</organism>
<evidence type="ECO:0000256" key="3">
    <source>
        <dbReference type="ARBA" id="ARBA00022758"/>
    </source>
</evidence>
<dbReference type="Proteomes" id="UP000663864">
    <property type="component" value="Unassembled WGS sequence"/>
</dbReference>
<dbReference type="PANTHER" id="PTHR10279:SF10">
    <property type="entry name" value="ORNITHINE DECARBOXYLASE ANTIZYME"/>
    <property type="match status" value="1"/>
</dbReference>
<evidence type="ECO:0000313" key="4">
    <source>
        <dbReference type="EMBL" id="CAF1189104.1"/>
    </source>
</evidence>
<dbReference type="AlphaFoldDB" id="A0A814VJJ4"/>
<dbReference type="SUPFAM" id="SSF55729">
    <property type="entry name" value="Acyl-CoA N-acyltransferases (Nat)"/>
    <property type="match status" value="1"/>
</dbReference>
<dbReference type="GO" id="GO:0008073">
    <property type="term" value="F:ornithine decarboxylase inhibitor activity"/>
    <property type="evidence" value="ECO:0007669"/>
    <property type="project" value="InterPro"/>
</dbReference>